<proteinExistence type="predicted"/>
<dbReference type="EMBL" id="GBRH01217316">
    <property type="protein sequence ID" value="JAD80579.1"/>
    <property type="molecule type" value="Transcribed_RNA"/>
</dbReference>
<accession>A0A0A9CW72</accession>
<protein>
    <submittedName>
        <fullName evidence="1">Uncharacterized protein</fullName>
    </submittedName>
</protein>
<sequence length="35" mass="3945">MMWPSPRTRTFSGLRSLYTTPIMCRYSSASTVSAT</sequence>
<evidence type="ECO:0000313" key="1">
    <source>
        <dbReference type="EMBL" id="JAD80579.1"/>
    </source>
</evidence>
<name>A0A0A9CW72_ARUDO</name>
<reference evidence="1" key="1">
    <citation type="submission" date="2014-09" db="EMBL/GenBank/DDBJ databases">
        <authorList>
            <person name="Magalhaes I.L.F."/>
            <person name="Oliveira U."/>
            <person name="Santos F.R."/>
            <person name="Vidigal T.H.D.A."/>
            <person name="Brescovit A.D."/>
            <person name="Santos A.J."/>
        </authorList>
    </citation>
    <scope>NUCLEOTIDE SEQUENCE</scope>
    <source>
        <tissue evidence="1">Shoot tissue taken approximately 20 cm above the soil surface</tissue>
    </source>
</reference>
<organism evidence="1">
    <name type="scientific">Arundo donax</name>
    <name type="common">Giant reed</name>
    <name type="synonym">Donax arundinaceus</name>
    <dbReference type="NCBI Taxonomy" id="35708"/>
    <lineage>
        <taxon>Eukaryota</taxon>
        <taxon>Viridiplantae</taxon>
        <taxon>Streptophyta</taxon>
        <taxon>Embryophyta</taxon>
        <taxon>Tracheophyta</taxon>
        <taxon>Spermatophyta</taxon>
        <taxon>Magnoliopsida</taxon>
        <taxon>Liliopsida</taxon>
        <taxon>Poales</taxon>
        <taxon>Poaceae</taxon>
        <taxon>PACMAD clade</taxon>
        <taxon>Arundinoideae</taxon>
        <taxon>Arundineae</taxon>
        <taxon>Arundo</taxon>
    </lineage>
</organism>
<reference evidence="1" key="2">
    <citation type="journal article" date="2015" name="Data Brief">
        <title>Shoot transcriptome of the giant reed, Arundo donax.</title>
        <authorList>
            <person name="Barrero R.A."/>
            <person name="Guerrero F.D."/>
            <person name="Moolhuijzen P."/>
            <person name="Goolsby J.A."/>
            <person name="Tidwell J."/>
            <person name="Bellgard S.E."/>
            <person name="Bellgard M.I."/>
        </authorList>
    </citation>
    <scope>NUCLEOTIDE SEQUENCE</scope>
    <source>
        <tissue evidence="1">Shoot tissue taken approximately 20 cm above the soil surface</tissue>
    </source>
</reference>
<dbReference type="AlphaFoldDB" id="A0A0A9CW72"/>